<feature type="transmembrane region" description="Helical" evidence="1">
    <location>
        <begin position="266"/>
        <end position="290"/>
    </location>
</feature>
<feature type="transmembrane region" description="Helical" evidence="1">
    <location>
        <begin position="43"/>
        <end position="64"/>
    </location>
</feature>
<evidence type="ECO:0000256" key="1">
    <source>
        <dbReference type="SAM" id="Phobius"/>
    </source>
</evidence>
<feature type="transmembrane region" description="Helical" evidence="1">
    <location>
        <begin position="17"/>
        <end position="37"/>
    </location>
</feature>
<dbReference type="RefSeq" id="WP_344111193.1">
    <property type="nucleotide sequence ID" value="NZ_BAAANE010000004.1"/>
</dbReference>
<proteinExistence type="predicted"/>
<reference evidence="2 3" key="1">
    <citation type="journal article" date="2019" name="Int. J. Syst. Evol. Microbiol.">
        <title>The Global Catalogue of Microorganisms (GCM) 10K type strain sequencing project: providing services to taxonomists for standard genome sequencing and annotation.</title>
        <authorList>
            <consortium name="The Broad Institute Genomics Platform"/>
            <consortium name="The Broad Institute Genome Sequencing Center for Infectious Disease"/>
            <person name="Wu L."/>
            <person name="Ma J."/>
        </authorList>
    </citation>
    <scope>NUCLEOTIDE SEQUENCE [LARGE SCALE GENOMIC DNA]</scope>
    <source>
        <strain evidence="2 3">JCM 14306</strain>
    </source>
</reference>
<dbReference type="Proteomes" id="UP001501319">
    <property type="component" value="Unassembled WGS sequence"/>
</dbReference>
<feature type="transmembrane region" description="Helical" evidence="1">
    <location>
        <begin position="105"/>
        <end position="126"/>
    </location>
</feature>
<evidence type="ECO:0000313" key="3">
    <source>
        <dbReference type="Proteomes" id="UP001501319"/>
    </source>
</evidence>
<feature type="transmembrane region" description="Helical" evidence="1">
    <location>
        <begin position="181"/>
        <end position="200"/>
    </location>
</feature>
<evidence type="ECO:0008006" key="4">
    <source>
        <dbReference type="Google" id="ProtNLM"/>
    </source>
</evidence>
<organism evidence="2 3">
    <name type="scientific">Kribbella alba</name>
    <dbReference type="NCBI Taxonomy" id="190197"/>
    <lineage>
        <taxon>Bacteria</taxon>
        <taxon>Bacillati</taxon>
        <taxon>Actinomycetota</taxon>
        <taxon>Actinomycetes</taxon>
        <taxon>Propionibacteriales</taxon>
        <taxon>Kribbellaceae</taxon>
        <taxon>Kribbella</taxon>
    </lineage>
</organism>
<dbReference type="InterPro" id="IPR026898">
    <property type="entry name" value="PrsW"/>
</dbReference>
<dbReference type="Pfam" id="PF13367">
    <property type="entry name" value="PrsW-protease"/>
    <property type="match status" value="1"/>
</dbReference>
<gene>
    <name evidence="2" type="ORF">GCM10009744_24120</name>
</gene>
<dbReference type="PANTHER" id="PTHR36844:SF1">
    <property type="entry name" value="PROTEASE PRSW"/>
    <property type="match status" value="1"/>
</dbReference>
<feature type="transmembrane region" description="Helical" evidence="1">
    <location>
        <begin position="207"/>
        <end position="227"/>
    </location>
</feature>
<keyword evidence="1" id="KW-0472">Membrane</keyword>
<name>A0ABN2F819_9ACTN</name>
<comment type="caution">
    <text evidence="2">The sequence shown here is derived from an EMBL/GenBank/DDBJ whole genome shotgun (WGS) entry which is preliminary data.</text>
</comment>
<dbReference type="PANTHER" id="PTHR36844">
    <property type="entry name" value="PROTEASE PRSW"/>
    <property type="match status" value="1"/>
</dbReference>
<sequence length="304" mass="33523">MTLTADRTRTTTHRRTWLRVFLVGLALWIVSLVVTLLTANANLVPTLILLGSFLVPVTFVAWAFERWRDEHVTAELIVSAFTLGGVLGVLGASVLETYLLNPSPWLFLGVGLIEEAAKAGALIFVARRLSRRHARDGFILGAAVGFGFAAFETAGYAFNAVLTMRGLSLSALVQTELTRGVLTPFGHGLWTAIIGGVLFHQARAGRFRYTLPVVLTYLWVSVVHALWDYSHSIALALTFLLTGSKWQYQLLSRGYLPQPTPEQTRVFTLLSIASLLIVALLGLITLRVAWRRTTATEPSITRRH</sequence>
<protein>
    <recommendedName>
        <fullName evidence="4">PrsW family intramembrane metalloprotease</fullName>
    </recommendedName>
</protein>
<evidence type="ECO:0000313" key="2">
    <source>
        <dbReference type="EMBL" id="GAA1634555.1"/>
    </source>
</evidence>
<accession>A0ABN2F819</accession>
<keyword evidence="3" id="KW-1185">Reference proteome</keyword>
<keyword evidence="1" id="KW-0812">Transmembrane</keyword>
<feature type="transmembrane region" description="Helical" evidence="1">
    <location>
        <begin position="76"/>
        <end position="99"/>
    </location>
</feature>
<dbReference type="EMBL" id="BAAANE010000004">
    <property type="protein sequence ID" value="GAA1634555.1"/>
    <property type="molecule type" value="Genomic_DNA"/>
</dbReference>
<feature type="transmembrane region" description="Helical" evidence="1">
    <location>
        <begin position="138"/>
        <end position="161"/>
    </location>
</feature>
<keyword evidence="1" id="KW-1133">Transmembrane helix</keyword>